<dbReference type="Proteomes" id="UP000636800">
    <property type="component" value="Chromosome 13"/>
</dbReference>
<feature type="region of interest" description="Disordered" evidence="1">
    <location>
        <begin position="54"/>
        <end position="111"/>
    </location>
</feature>
<evidence type="ECO:0000313" key="3">
    <source>
        <dbReference type="Proteomes" id="UP000636800"/>
    </source>
</evidence>
<dbReference type="OrthoDB" id="1470350at2759"/>
<name>A0A835PK81_VANPL</name>
<gene>
    <name evidence="2" type="ORF">HPP92_024081</name>
</gene>
<keyword evidence="3" id="KW-1185">Reference proteome</keyword>
<comment type="caution">
    <text evidence="2">The sequence shown here is derived from an EMBL/GenBank/DDBJ whole genome shotgun (WGS) entry which is preliminary data.</text>
</comment>
<protein>
    <submittedName>
        <fullName evidence="2">Uncharacterized protein</fullName>
    </submittedName>
</protein>
<sequence length="111" mass="10655">MEKVVVVMGKVVEGILGDEAEGAMGKTAVVIRSGMVAKEKVVVGKEEVVIHNGMGEGVGDCKGGGGGGSVHGGGGGGGSTHGGGEGGGGSSMQGGGDEWDGEVANAMEGRW</sequence>
<evidence type="ECO:0000256" key="1">
    <source>
        <dbReference type="SAM" id="MobiDB-lite"/>
    </source>
</evidence>
<evidence type="ECO:0000313" key="2">
    <source>
        <dbReference type="EMBL" id="KAG0454789.1"/>
    </source>
</evidence>
<feature type="compositionally biased region" description="Gly residues" evidence="1">
    <location>
        <begin position="54"/>
        <end position="96"/>
    </location>
</feature>
<proteinExistence type="predicted"/>
<reference evidence="2 3" key="1">
    <citation type="journal article" date="2020" name="Nat. Food">
        <title>A phased Vanilla planifolia genome enables genetic improvement of flavour and production.</title>
        <authorList>
            <person name="Hasing T."/>
            <person name="Tang H."/>
            <person name="Brym M."/>
            <person name="Khazi F."/>
            <person name="Huang T."/>
            <person name="Chambers A.H."/>
        </authorList>
    </citation>
    <scope>NUCLEOTIDE SEQUENCE [LARGE SCALE GENOMIC DNA]</scope>
    <source>
        <tissue evidence="2">Leaf</tissue>
    </source>
</reference>
<organism evidence="2 3">
    <name type="scientific">Vanilla planifolia</name>
    <name type="common">Vanilla</name>
    <dbReference type="NCBI Taxonomy" id="51239"/>
    <lineage>
        <taxon>Eukaryota</taxon>
        <taxon>Viridiplantae</taxon>
        <taxon>Streptophyta</taxon>
        <taxon>Embryophyta</taxon>
        <taxon>Tracheophyta</taxon>
        <taxon>Spermatophyta</taxon>
        <taxon>Magnoliopsida</taxon>
        <taxon>Liliopsida</taxon>
        <taxon>Asparagales</taxon>
        <taxon>Orchidaceae</taxon>
        <taxon>Vanilloideae</taxon>
        <taxon>Vanilleae</taxon>
        <taxon>Vanilla</taxon>
    </lineage>
</organism>
<dbReference type="AlphaFoldDB" id="A0A835PK81"/>
<dbReference type="EMBL" id="JADCNL010000013">
    <property type="protein sequence ID" value="KAG0454789.1"/>
    <property type="molecule type" value="Genomic_DNA"/>
</dbReference>
<accession>A0A835PK81</accession>